<dbReference type="AlphaFoldDB" id="A0AAE1JVD5"/>
<sequence length="460" mass="51817">MEVAPTVTCHVLAMPYPARGHINPLLNFCKLLIANNTHIFVTFVLTEEWLRFIASDDPAPAQIRFATIPNVIPSELVRGADQVGFMEAIMTKMEAPFDRLLDRLEPPPTIIVHDTFLFWAVDVGNRRNITVASFSTMSASIFSVLHHHHLLEQNSHYPVNLSENGDTRVDYIPGIPPTRLADFPLNDKLSSRAQRLMEISRKGIIWTVKAQYLLFASVYELEPQAIDALKSELSLPIYTIGPMIPCFGTVEKTNLKTDANTKTANDGYLQWLDSQPNNSVLYISQGSHFSVSKAQIEEIASGLRESGVRFFWVARREACKLKEICGEKGLVVEWCEQLRVLSHPAIGGFWSHCGWNSTKEGIFAGVPFLTMPIIMDQGLDSAMIVEWWKVGRRVKKDGVVKKDELVGLLKKFMDTENDEGREMRKRVKQLQRIFHRAITDGGSAQSDFNAFVKKITNTAT</sequence>
<dbReference type="InterPro" id="IPR002213">
    <property type="entry name" value="UDP_glucos_trans"/>
</dbReference>
<name>A0AAE1JVD5_9FABA</name>
<accession>A0AAE1JVD5</accession>
<dbReference type="Pfam" id="PF00201">
    <property type="entry name" value="UDPGT"/>
    <property type="match status" value="1"/>
</dbReference>
<proteinExistence type="inferred from homology"/>
<evidence type="ECO:0000313" key="3">
    <source>
        <dbReference type="EMBL" id="KAK4274858.1"/>
    </source>
</evidence>
<evidence type="ECO:0008006" key="5">
    <source>
        <dbReference type="Google" id="ProtNLM"/>
    </source>
</evidence>
<reference evidence="3" key="1">
    <citation type="submission" date="2023-10" db="EMBL/GenBank/DDBJ databases">
        <title>Chromosome-level genome of the transformable northern wattle, Acacia crassicarpa.</title>
        <authorList>
            <person name="Massaro I."/>
            <person name="Sinha N.R."/>
            <person name="Poethig S."/>
            <person name="Leichty A.R."/>
        </authorList>
    </citation>
    <scope>NUCLEOTIDE SEQUENCE</scope>
    <source>
        <strain evidence="3">Acra3RX</strain>
        <tissue evidence="3">Leaf</tissue>
    </source>
</reference>
<evidence type="ECO:0000313" key="4">
    <source>
        <dbReference type="Proteomes" id="UP001293593"/>
    </source>
</evidence>
<dbReference type="CDD" id="cd03784">
    <property type="entry name" value="GT1_Gtf-like"/>
    <property type="match status" value="1"/>
</dbReference>
<dbReference type="PANTHER" id="PTHR11926">
    <property type="entry name" value="GLUCOSYL/GLUCURONOSYL TRANSFERASES"/>
    <property type="match status" value="1"/>
</dbReference>
<keyword evidence="2" id="KW-0808">Transferase</keyword>
<gene>
    <name evidence="3" type="ORF">QN277_018026</name>
</gene>
<comment type="caution">
    <text evidence="3">The sequence shown here is derived from an EMBL/GenBank/DDBJ whole genome shotgun (WGS) entry which is preliminary data.</text>
</comment>
<dbReference type="Gene3D" id="3.40.50.2000">
    <property type="entry name" value="Glycogen Phosphorylase B"/>
    <property type="match status" value="2"/>
</dbReference>
<evidence type="ECO:0000256" key="1">
    <source>
        <dbReference type="ARBA" id="ARBA00009995"/>
    </source>
</evidence>
<comment type="similarity">
    <text evidence="1">Belongs to the UDP-glycosyltransferase family.</text>
</comment>
<dbReference type="PANTHER" id="PTHR11926:SF1395">
    <property type="entry name" value="GLYCOSYLTRANSFERASE"/>
    <property type="match status" value="1"/>
</dbReference>
<dbReference type="GO" id="GO:0080043">
    <property type="term" value="F:quercetin 3-O-glucosyltransferase activity"/>
    <property type="evidence" value="ECO:0007669"/>
    <property type="project" value="TreeGrafter"/>
</dbReference>
<protein>
    <recommendedName>
        <fullName evidence="5">UDP-glycosyltransferase</fullName>
    </recommendedName>
</protein>
<dbReference type="SUPFAM" id="SSF53756">
    <property type="entry name" value="UDP-Glycosyltransferase/glycogen phosphorylase"/>
    <property type="match status" value="1"/>
</dbReference>
<dbReference type="EMBL" id="JAWXYG010000004">
    <property type="protein sequence ID" value="KAK4274858.1"/>
    <property type="molecule type" value="Genomic_DNA"/>
</dbReference>
<dbReference type="Proteomes" id="UP001293593">
    <property type="component" value="Unassembled WGS sequence"/>
</dbReference>
<dbReference type="GO" id="GO:0080044">
    <property type="term" value="F:quercetin 7-O-glucosyltransferase activity"/>
    <property type="evidence" value="ECO:0007669"/>
    <property type="project" value="TreeGrafter"/>
</dbReference>
<evidence type="ECO:0000256" key="2">
    <source>
        <dbReference type="ARBA" id="ARBA00022679"/>
    </source>
</evidence>
<keyword evidence="4" id="KW-1185">Reference proteome</keyword>
<organism evidence="3 4">
    <name type="scientific">Acacia crassicarpa</name>
    <name type="common">northern wattle</name>
    <dbReference type="NCBI Taxonomy" id="499986"/>
    <lineage>
        <taxon>Eukaryota</taxon>
        <taxon>Viridiplantae</taxon>
        <taxon>Streptophyta</taxon>
        <taxon>Embryophyta</taxon>
        <taxon>Tracheophyta</taxon>
        <taxon>Spermatophyta</taxon>
        <taxon>Magnoliopsida</taxon>
        <taxon>eudicotyledons</taxon>
        <taxon>Gunneridae</taxon>
        <taxon>Pentapetalae</taxon>
        <taxon>rosids</taxon>
        <taxon>fabids</taxon>
        <taxon>Fabales</taxon>
        <taxon>Fabaceae</taxon>
        <taxon>Caesalpinioideae</taxon>
        <taxon>mimosoid clade</taxon>
        <taxon>Acacieae</taxon>
        <taxon>Acacia</taxon>
    </lineage>
</organism>
<dbReference type="FunFam" id="3.40.50.2000:FF:000138">
    <property type="entry name" value="Glycosyltransferase"/>
    <property type="match status" value="1"/>
</dbReference>